<reference evidence="1 2" key="1">
    <citation type="journal article" date="2011" name="Int. J. Syst. Evol. Microbiol.">
        <title>Description of Undibacterium oligocarboniphilum sp. nov., isolated from purified water, and Undibacterium pigrum strain CCUG 49012 as the type strain of Undibacterium parvum sp. nov., and emended descriptions of the genus Undibacterium and the species Undibacterium pigrum.</title>
        <authorList>
            <person name="Eder W."/>
            <person name="Wanner G."/>
            <person name="Ludwig W."/>
            <person name="Busse H.J."/>
            <person name="Ziemke-Kageler F."/>
            <person name="Lang E."/>
        </authorList>
    </citation>
    <scope>NUCLEOTIDE SEQUENCE [LARGE SCALE GENOMIC DNA]</scope>
    <source>
        <strain evidence="1 2">DSM 23061</strain>
    </source>
</reference>
<dbReference type="KEGG" id="upv:EJN92_18365"/>
<organism evidence="1 2">
    <name type="scientific">Undibacterium parvum</name>
    <dbReference type="NCBI Taxonomy" id="401471"/>
    <lineage>
        <taxon>Bacteria</taxon>
        <taxon>Pseudomonadati</taxon>
        <taxon>Pseudomonadota</taxon>
        <taxon>Betaproteobacteria</taxon>
        <taxon>Burkholderiales</taxon>
        <taxon>Oxalobacteraceae</taxon>
        <taxon>Undibacterium</taxon>
    </lineage>
</organism>
<keyword evidence="1" id="KW-0808">Transferase</keyword>
<sequence length="391" mass="45428">MNIPTVQTYYRMSILNSLNDVGQKQWDALVQSQNNANPFLSFAFLNALHESGSACEKTGWKMSYLCLWQENQLVASIPLYEKYHSYGEYVFDWAWADAYHKSGLNYYPKLLSAIPFTPVSGNRLIAKDAAAWRALLIELIKYQQSGNFSSTHILFPSNQETELLGKTGYLIREGIQFHWKNNNYLNFEEFLATLESKKRKNIRAERRKIKQSEIEFEHLKGSEMTQLNWEIFKQCYDQTYIEHHSSPYLNLDFFHRIGATMPENIQLVFAKKNGRTIAASLLIHDEKTVFGRYWGCLETIPCLHFETAYYQAIDFCIKNKIETFEGGAQGEHKMARGFLPQKTYSAHHLSDPRFSNAVAEYLEREKAGIAHYLTDLNEHTPYKVIFRGELT</sequence>
<dbReference type="Proteomes" id="UP000275663">
    <property type="component" value="Chromosome"/>
</dbReference>
<gene>
    <name evidence="1" type="ORF">EJN92_18365</name>
</gene>
<dbReference type="InterPro" id="IPR016181">
    <property type="entry name" value="Acyl_CoA_acyltransferase"/>
</dbReference>
<dbReference type="GO" id="GO:0016740">
    <property type="term" value="F:transferase activity"/>
    <property type="evidence" value="ECO:0007669"/>
    <property type="project" value="UniProtKB-KW"/>
</dbReference>
<dbReference type="RefSeq" id="WP_126129148.1">
    <property type="nucleotide sequence ID" value="NZ_CP034464.1"/>
</dbReference>
<evidence type="ECO:0000313" key="1">
    <source>
        <dbReference type="EMBL" id="AZP13779.1"/>
    </source>
</evidence>
<dbReference type="InterPro" id="IPR007434">
    <property type="entry name" value="FemAB-like"/>
</dbReference>
<dbReference type="AlphaFoldDB" id="A0A3S9HNX5"/>
<dbReference type="EMBL" id="CP034464">
    <property type="protein sequence ID" value="AZP13779.1"/>
    <property type="molecule type" value="Genomic_DNA"/>
</dbReference>
<dbReference type="PANTHER" id="PTHR47017">
    <property type="entry name" value="ACYL-COA"/>
    <property type="match status" value="1"/>
</dbReference>
<proteinExistence type="predicted"/>
<name>A0A3S9HNX5_9BURK</name>
<dbReference type="Pfam" id="PF04339">
    <property type="entry name" value="FemAB_like"/>
    <property type="match status" value="1"/>
</dbReference>
<dbReference type="OrthoDB" id="9776898at2"/>
<evidence type="ECO:0000313" key="2">
    <source>
        <dbReference type="Proteomes" id="UP000275663"/>
    </source>
</evidence>
<dbReference type="PANTHER" id="PTHR47017:SF1">
    <property type="entry name" value="ACYL-COA"/>
    <property type="match status" value="1"/>
</dbReference>
<dbReference type="SUPFAM" id="SSF55729">
    <property type="entry name" value="Acyl-CoA N-acyltransferases (Nat)"/>
    <property type="match status" value="1"/>
</dbReference>
<dbReference type="Gene3D" id="3.40.630.30">
    <property type="match status" value="1"/>
</dbReference>
<keyword evidence="2" id="KW-1185">Reference proteome</keyword>
<accession>A0A3S9HNX5</accession>
<protein>
    <submittedName>
        <fullName evidence="1">N-acetyltransferase</fullName>
    </submittedName>
</protein>